<dbReference type="PROSITE" id="PS51755">
    <property type="entry name" value="OMPR_PHOB"/>
    <property type="match status" value="1"/>
</dbReference>
<dbReference type="EMBL" id="QHHU01000069">
    <property type="protein sequence ID" value="RSM37511.1"/>
    <property type="molecule type" value="Genomic_DNA"/>
</dbReference>
<protein>
    <submittedName>
        <fullName evidence="7">SARP family transcriptional regulator</fullName>
    </submittedName>
</protein>
<organism evidence="7 8">
    <name type="scientific">Amycolatopsis balhimycina DSM 5908</name>
    <dbReference type="NCBI Taxonomy" id="1081091"/>
    <lineage>
        <taxon>Bacteria</taxon>
        <taxon>Bacillati</taxon>
        <taxon>Actinomycetota</taxon>
        <taxon>Actinomycetes</taxon>
        <taxon>Pseudonocardiales</taxon>
        <taxon>Pseudonocardiaceae</taxon>
        <taxon>Amycolatopsis</taxon>
    </lineage>
</organism>
<dbReference type="SUPFAM" id="SSF46894">
    <property type="entry name" value="C-terminal effector domain of the bipartite response regulators"/>
    <property type="match status" value="1"/>
</dbReference>
<dbReference type="InterPro" id="IPR001867">
    <property type="entry name" value="OmpR/PhoB-type_DNA-bd"/>
</dbReference>
<dbReference type="GO" id="GO:0003677">
    <property type="term" value="F:DNA binding"/>
    <property type="evidence" value="ECO:0007669"/>
    <property type="project" value="UniProtKB-UniRule"/>
</dbReference>
<dbReference type="AlphaFoldDB" id="A0A428W362"/>
<dbReference type="Proteomes" id="UP000286716">
    <property type="component" value="Unassembled WGS sequence"/>
</dbReference>
<evidence type="ECO:0000256" key="4">
    <source>
        <dbReference type="ARBA" id="ARBA00023163"/>
    </source>
</evidence>
<dbReference type="SUPFAM" id="SSF48452">
    <property type="entry name" value="TPR-like"/>
    <property type="match status" value="1"/>
</dbReference>
<dbReference type="RefSeq" id="WP_211231797.1">
    <property type="nucleotide sequence ID" value="NZ_QHHU01000069.1"/>
</dbReference>
<proteinExistence type="inferred from homology"/>
<feature type="DNA-binding region" description="OmpR/PhoB-type" evidence="5">
    <location>
        <begin position="1"/>
        <end position="90"/>
    </location>
</feature>
<keyword evidence="3 5" id="KW-0238">DNA-binding</keyword>
<comment type="caution">
    <text evidence="7">The sequence shown here is derived from an EMBL/GenBank/DDBJ whole genome shotgun (WGS) entry which is preliminary data.</text>
</comment>
<dbReference type="SMART" id="SM00862">
    <property type="entry name" value="Trans_reg_C"/>
    <property type="match status" value="1"/>
</dbReference>
<evidence type="ECO:0000256" key="3">
    <source>
        <dbReference type="ARBA" id="ARBA00023125"/>
    </source>
</evidence>
<reference evidence="7 8" key="1">
    <citation type="submission" date="2018-05" db="EMBL/GenBank/DDBJ databases">
        <title>Evolution of GPA BGCs.</title>
        <authorList>
            <person name="Waglechner N."/>
            <person name="Wright G.D."/>
        </authorList>
    </citation>
    <scope>NUCLEOTIDE SEQUENCE [LARGE SCALE GENOMIC DNA]</scope>
    <source>
        <strain evidence="7 8">DSM 5908</strain>
    </source>
</reference>
<evidence type="ECO:0000313" key="8">
    <source>
        <dbReference type="Proteomes" id="UP000286716"/>
    </source>
</evidence>
<dbReference type="Gene3D" id="1.25.40.10">
    <property type="entry name" value="Tetratricopeptide repeat domain"/>
    <property type="match status" value="1"/>
</dbReference>
<dbReference type="InterPro" id="IPR011990">
    <property type="entry name" value="TPR-like_helical_dom_sf"/>
</dbReference>
<evidence type="ECO:0000256" key="5">
    <source>
        <dbReference type="PROSITE-ProRule" id="PRU01091"/>
    </source>
</evidence>
<dbReference type="InterPro" id="IPR016032">
    <property type="entry name" value="Sig_transdc_resp-reg_C-effctor"/>
</dbReference>
<dbReference type="GO" id="GO:0006355">
    <property type="term" value="P:regulation of DNA-templated transcription"/>
    <property type="evidence" value="ECO:0007669"/>
    <property type="project" value="InterPro"/>
</dbReference>
<dbReference type="GO" id="GO:0000160">
    <property type="term" value="P:phosphorelay signal transduction system"/>
    <property type="evidence" value="ECO:0007669"/>
    <property type="project" value="InterPro"/>
</dbReference>
<dbReference type="SMART" id="SM01043">
    <property type="entry name" value="BTAD"/>
    <property type="match status" value="1"/>
</dbReference>
<sequence length="253" mass="27210">MRVRLLGPVDAVVDGVPVSISGLRRRAVLAALALHGEGIVGTGWLIDAVWGADAGGVSANTLQSHMSSLRRILGDRNAIVARPPGYLLGPGTTDVTEARRLVARGESGADPAESVATLRTALALWRDRPLIDVGGVAWLDEQAASLERLRTRAQLALIRARLTLGEHAQLEPELERLALARPLDEQVHAQLMLALYRTGRQADALGVYRRLRAALADNLGIDPNQRLRDLEIAILRQDPALEESALAVRLLAG</sequence>
<keyword evidence="8" id="KW-1185">Reference proteome</keyword>
<gene>
    <name evidence="7" type="ORF">DMA12_36715</name>
</gene>
<accession>A0A428W362</accession>
<comment type="similarity">
    <text evidence="1">Belongs to the AfsR/DnrI/RedD regulatory family.</text>
</comment>
<dbReference type="Pfam" id="PF03704">
    <property type="entry name" value="BTAD"/>
    <property type="match status" value="1"/>
</dbReference>
<evidence type="ECO:0000313" key="7">
    <source>
        <dbReference type="EMBL" id="RSM37511.1"/>
    </source>
</evidence>
<dbReference type="InterPro" id="IPR051677">
    <property type="entry name" value="AfsR-DnrI-RedD_regulator"/>
</dbReference>
<keyword evidence="2" id="KW-0805">Transcription regulation</keyword>
<evidence type="ECO:0000256" key="2">
    <source>
        <dbReference type="ARBA" id="ARBA00023015"/>
    </source>
</evidence>
<dbReference type="InterPro" id="IPR036388">
    <property type="entry name" value="WH-like_DNA-bd_sf"/>
</dbReference>
<keyword evidence="4" id="KW-0804">Transcription</keyword>
<evidence type="ECO:0000256" key="1">
    <source>
        <dbReference type="ARBA" id="ARBA00005820"/>
    </source>
</evidence>
<dbReference type="Gene3D" id="1.10.10.10">
    <property type="entry name" value="Winged helix-like DNA-binding domain superfamily/Winged helix DNA-binding domain"/>
    <property type="match status" value="1"/>
</dbReference>
<dbReference type="InterPro" id="IPR005158">
    <property type="entry name" value="BTAD"/>
</dbReference>
<dbReference type="Pfam" id="PF00486">
    <property type="entry name" value="Trans_reg_C"/>
    <property type="match status" value="1"/>
</dbReference>
<feature type="domain" description="OmpR/PhoB-type" evidence="6">
    <location>
        <begin position="1"/>
        <end position="90"/>
    </location>
</feature>
<evidence type="ECO:0000259" key="6">
    <source>
        <dbReference type="PROSITE" id="PS51755"/>
    </source>
</evidence>
<dbReference type="PANTHER" id="PTHR35807">
    <property type="entry name" value="TRANSCRIPTIONAL REGULATOR REDD-RELATED"/>
    <property type="match status" value="1"/>
</dbReference>
<name>A0A428W362_AMYBA</name>
<dbReference type="CDD" id="cd15831">
    <property type="entry name" value="BTAD"/>
    <property type="match status" value="1"/>
</dbReference>
<dbReference type="PANTHER" id="PTHR35807:SF1">
    <property type="entry name" value="TRANSCRIPTIONAL REGULATOR REDD"/>
    <property type="match status" value="1"/>
</dbReference>